<proteinExistence type="predicted"/>
<dbReference type="SUPFAM" id="SSF57184">
    <property type="entry name" value="Growth factor receptor domain"/>
    <property type="match status" value="1"/>
</dbReference>
<evidence type="ECO:0000256" key="4">
    <source>
        <dbReference type="ARBA" id="ARBA00023136"/>
    </source>
</evidence>
<keyword evidence="3 5" id="KW-1133">Transmembrane helix</keyword>
<feature type="transmembrane region" description="Helical" evidence="5">
    <location>
        <begin position="540"/>
        <end position="564"/>
    </location>
</feature>
<evidence type="ECO:0000313" key="9">
    <source>
        <dbReference type="Proteomes" id="UP000604046"/>
    </source>
</evidence>
<keyword evidence="4 5" id="KW-0472">Membrane</keyword>
<keyword evidence="9" id="KW-1185">Reference proteome</keyword>
<feature type="transmembrane region" description="Helical" evidence="5">
    <location>
        <begin position="714"/>
        <end position="733"/>
    </location>
</feature>
<evidence type="ECO:0000256" key="3">
    <source>
        <dbReference type="ARBA" id="ARBA00022989"/>
    </source>
</evidence>
<dbReference type="Gene3D" id="2.10.50.10">
    <property type="entry name" value="Tumor Necrosis Factor Receptor, subunit A, domain 2"/>
    <property type="match status" value="2"/>
</dbReference>
<organism evidence="8 9">
    <name type="scientific">Symbiodinium natans</name>
    <dbReference type="NCBI Taxonomy" id="878477"/>
    <lineage>
        <taxon>Eukaryota</taxon>
        <taxon>Sar</taxon>
        <taxon>Alveolata</taxon>
        <taxon>Dinophyceae</taxon>
        <taxon>Suessiales</taxon>
        <taxon>Symbiodiniaceae</taxon>
        <taxon>Symbiodinium</taxon>
    </lineage>
</organism>
<gene>
    <name evidence="8" type="primary">Gabbr1</name>
    <name evidence="8" type="ORF">SNAT2548_LOCUS18858</name>
</gene>
<dbReference type="PANTHER" id="PTHR46967:SF1">
    <property type="entry name" value="KERATIN-ASSOCIATED PROTEIN 16-1-LIKE"/>
    <property type="match status" value="1"/>
</dbReference>
<feature type="domain" description="Receptor ligand binding region" evidence="6">
    <location>
        <begin position="2"/>
        <end position="249"/>
    </location>
</feature>
<dbReference type="SUPFAM" id="SSF53822">
    <property type="entry name" value="Periplasmic binding protein-like I"/>
    <property type="match status" value="1"/>
</dbReference>
<feature type="transmembrane region" description="Helical" evidence="5">
    <location>
        <begin position="765"/>
        <end position="786"/>
    </location>
</feature>
<protein>
    <submittedName>
        <fullName evidence="8">Gabbr1 protein</fullName>
    </submittedName>
</protein>
<dbReference type="InterPro" id="IPR028082">
    <property type="entry name" value="Peripla_BP_I"/>
</dbReference>
<dbReference type="Proteomes" id="UP000604046">
    <property type="component" value="Unassembled WGS sequence"/>
</dbReference>
<dbReference type="Gene3D" id="3.40.50.2300">
    <property type="match status" value="1"/>
</dbReference>
<evidence type="ECO:0000256" key="1">
    <source>
        <dbReference type="ARBA" id="ARBA00004370"/>
    </source>
</evidence>
<dbReference type="PANTHER" id="PTHR46967">
    <property type="entry name" value="INSULIN-LIKE GROWTH FACTOR BINDING PROTEIN,N-TERMINAL"/>
    <property type="match status" value="1"/>
</dbReference>
<feature type="domain" description="Tyrosine-protein kinase ephrin type A/B receptor-like" evidence="7">
    <location>
        <begin position="354"/>
        <end position="395"/>
    </location>
</feature>
<evidence type="ECO:0000313" key="8">
    <source>
        <dbReference type="EMBL" id="CAE7355146.1"/>
    </source>
</evidence>
<feature type="transmembrane region" description="Helical" evidence="5">
    <location>
        <begin position="798"/>
        <end position="817"/>
    </location>
</feature>
<sequence>MQLFNVLQISPGCDSPGLSDRDRFPYFTRMSPSDRYKVIAIYEVMRMLNFQRVSAELLQRDLENGTYPWTLLVDATVTNMDEGRKLVKDLKKYDSRINMFAMPEFTGMPLLCEFFLAGMLPPEYVWFIAAFDNWVPNITASFAGTDGCNCTAEQLHQVSYGLIVSGRGPIQEDIATQYFAECQAFGAGQGACNALWSGYFYDGLWHFATLLHTYLVVQNHSIADLGTPSSRQALYELSLRQDYMGLTGPVRQFNSIEPTTNPPSYGDRDGLMLLRQMAGDIGNEFVDVALRTSANINFLTDLRWSPLDSTKRVPCSVGGSCDIAAAWIPSDRIDQCPPGTVFSVALGCVACLPGKYANSNMTECESCGSGTFANETGQGTCTPCPPGTFSNALGAEQCELCGQGFYANTSSSTSCTKCDLNTYASDKGLESCKGLECDGSDAASLKYGFFADPDDPFNVFACIPFEHCPGGKPGTCAGGRLGTACSECPLGQSWQTDTCADCTPFSLVGWIVAGMVAMCGIPMAYYFMNTKQTSKATTMLATSCGVGMTINMLQSIGIVGFISFSWPPALQWLFGLMSIFTLDLQAIGFDCVSSNPVLGYVSIVSALPAALTWLLLFSLLSKVFLPAKYKVQSAPMLSTMGQFFQVSFTIYSKIALSPMMCFSHPNGKTGLLENNAIFCWESPEHTRMFIAGLCTIALLASFYSTAIWCTVSAPRMAASGSAWFMAATKFLLFRFRTDSWWYGTFLLPRGLALSMSIVVAADNPYIQMILIISVILTYMLVQLITWPWKLPALNAFDAIVSSAMLMMMAILGAFAPPLDDFLKGQLTDFVIGIVMFLNCVVVVMLCVAAFGLVRLNTMGGSQENWLLALGAIPGPNLLSQKLMVLSHKLQDLWFRV</sequence>
<dbReference type="InterPro" id="IPR011641">
    <property type="entry name" value="Tyr-kin_ephrin_A/B_rcpt-like"/>
</dbReference>
<dbReference type="OrthoDB" id="418863at2759"/>
<dbReference type="GO" id="GO:0016020">
    <property type="term" value="C:membrane"/>
    <property type="evidence" value="ECO:0007669"/>
    <property type="project" value="UniProtKB-SubCell"/>
</dbReference>
<evidence type="ECO:0000256" key="5">
    <source>
        <dbReference type="SAM" id="Phobius"/>
    </source>
</evidence>
<comment type="caution">
    <text evidence="8">The sequence shown here is derived from an EMBL/GenBank/DDBJ whole genome shotgun (WGS) entry which is preliminary data.</text>
</comment>
<dbReference type="InterPro" id="IPR009030">
    <property type="entry name" value="Growth_fac_rcpt_cys_sf"/>
</dbReference>
<dbReference type="AlphaFoldDB" id="A0A812PII4"/>
<keyword evidence="2 5" id="KW-0812">Transmembrane</keyword>
<feature type="transmembrane region" description="Helical" evidence="5">
    <location>
        <begin position="740"/>
        <end position="759"/>
    </location>
</feature>
<evidence type="ECO:0000259" key="6">
    <source>
        <dbReference type="Pfam" id="PF01094"/>
    </source>
</evidence>
<dbReference type="Pfam" id="PF07699">
    <property type="entry name" value="Ephrin_rec_like"/>
    <property type="match status" value="1"/>
</dbReference>
<dbReference type="SMART" id="SM01411">
    <property type="entry name" value="Ephrin_rec_like"/>
    <property type="match status" value="2"/>
</dbReference>
<evidence type="ECO:0000259" key="7">
    <source>
        <dbReference type="Pfam" id="PF07699"/>
    </source>
</evidence>
<name>A0A812PII4_9DINO</name>
<accession>A0A812PII4</accession>
<comment type="subcellular location">
    <subcellularLocation>
        <location evidence="1">Membrane</location>
    </subcellularLocation>
</comment>
<dbReference type="Pfam" id="PF01094">
    <property type="entry name" value="ANF_receptor"/>
    <property type="match status" value="1"/>
</dbReference>
<dbReference type="EMBL" id="CAJNDS010002157">
    <property type="protein sequence ID" value="CAE7355146.1"/>
    <property type="molecule type" value="Genomic_DNA"/>
</dbReference>
<dbReference type="InterPro" id="IPR001828">
    <property type="entry name" value="ANF_lig-bd_rcpt"/>
</dbReference>
<feature type="transmembrane region" description="Helical" evidence="5">
    <location>
        <begin position="829"/>
        <end position="853"/>
    </location>
</feature>
<feature type="transmembrane region" description="Helical" evidence="5">
    <location>
        <begin position="688"/>
        <end position="708"/>
    </location>
</feature>
<feature type="transmembrane region" description="Helical" evidence="5">
    <location>
        <begin position="507"/>
        <end position="528"/>
    </location>
</feature>
<reference evidence="8" key="1">
    <citation type="submission" date="2021-02" db="EMBL/GenBank/DDBJ databases">
        <authorList>
            <person name="Dougan E. K."/>
            <person name="Rhodes N."/>
            <person name="Thang M."/>
            <person name="Chan C."/>
        </authorList>
    </citation>
    <scope>NUCLEOTIDE SEQUENCE</scope>
</reference>
<evidence type="ECO:0000256" key="2">
    <source>
        <dbReference type="ARBA" id="ARBA00022692"/>
    </source>
</evidence>
<feature type="transmembrane region" description="Helical" evidence="5">
    <location>
        <begin position="597"/>
        <end position="620"/>
    </location>
</feature>